<name>A0A3L7A768_9MICO</name>
<dbReference type="AlphaFoldDB" id="A0A3L7A768"/>
<dbReference type="Proteomes" id="UP000272503">
    <property type="component" value="Unassembled WGS sequence"/>
</dbReference>
<organism evidence="2 3">
    <name type="scientific">Mycetocola tolaasinivorans</name>
    <dbReference type="NCBI Taxonomy" id="76635"/>
    <lineage>
        <taxon>Bacteria</taxon>
        <taxon>Bacillati</taxon>
        <taxon>Actinomycetota</taxon>
        <taxon>Actinomycetes</taxon>
        <taxon>Micrococcales</taxon>
        <taxon>Microbacteriaceae</taxon>
        <taxon>Mycetocola</taxon>
    </lineage>
</organism>
<comment type="caution">
    <text evidence="2">The sequence shown here is derived from an EMBL/GenBank/DDBJ whole genome shotgun (WGS) entry which is preliminary data.</text>
</comment>
<feature type="chain" id="PRO_5018035709" description="Secreted protein" evidence="1">
    <location>
        <begin position="28"/>
        <end position="162"/>
    </location>
</feature>
<keyword evidence="3" id="KW-1185">Reference proteome</keyword>
<proteinExistence type="predicted"/>
<evidence type="ECO:0000313" key="2">
    <source>
        <dbReference type="EMBL" id="RLP75202.1"/>
    </source>
</evidence>
<feature type="signal peptide" evidence="1">
    <location>
        <begin position="1"/>
        <end position="27"/>
    </location>
</feature>
<dbReference type="EMBL" id="RCUX01000007">
    <property type="protein sequence ID" value="RLP75202.1"/>
    <property type="molecule type" value="Genomic_DNA"/>
</dbReference>
<protein>
    <recommendedName>
        <fullName evidence="4">Secreted protein</fullName>
    </recommendedName>
</protein>
<sequence>MKLSTRLLSGTALLAALLFGGATAASAAAPAGADAIQARVDRVLVEFPGGVQTGPGEVTWGGGEAILTIVDEASTGFSTFAVGSCATGNMCAYTGVNQTGSRIIFTSCTAANSVSPLGSPVRSIANARNSGLAFGFNGTTPNVIVSAGDYVNTNAKVTRVGC</sequence>
<reference evidence="2 3" key="1">
    <citation type="submission" date="2018-10" db="EMBL/GenBank/DDBJ databases">
        <authorList>
            <person name="Li J."/>
        </authorList>
    </citation>
    <scope>NUCLEOTIDE SEQUENCE [LARGE SCALE GENOMIC DNA]</scope>
    <source>
        <strain evidence="2 3">IF 016277</strain>
    </source>
</reference>
<keyword evidence="1" id="KW-0732">Signal</keyword>
<dbReference type="RefSeq" id="WP_121648752.1">
    <property type="nucleotide sequence ID" value="NZ_RCUX01000007.1"/>
</dbReference>
<evidence type="ECO:0000313" key="3">
    <source>
        <dbReference type="Proteomes" id="UP000272503"/>
    </source>
</evidence>
<gene>
    <name evidence="2" type="ORF">D9V32_09870</name>
</gene>
<evidence type="ECO:0008006" key="4">
    <source>
        <dbReference type="Google" id="ProtNLM"/>
    </source>
</evidence>
<dbReference type="OrthoDB" id="5068397at2"/>
<evidence type="ECO:0000256" key="1">
    <source>
        <dbReference type="SAM" id="SignalP"/>
    </source>
</evidence>
<accession>A0A3L7A768</accession>